<dbReference type="Proteomes" id="UP000266841">
    <property type="component" value="Unassembled WGS sequence"/>
</dbReference>
<name>K0T1R0_THAOC</name>
<feature type="region of interest" description="Disordered" evidence="1">
    <location>
        <begin position="62"/>
        <end position="81"/>
    </location>
</feature>
<feature type="compositionally biased region" description="Low complexity" evidence="1">
    <location>
        <begin position="62"/>
        <end position="74"/>
    </location>
</feature>
<accession>K0T1R0</accession>
<proteinExistence type="predicted"/>
<keyword evidence="3" id="KW-1185">Reference proteome</keyword>
<dbReference type="EMBL" id="AGNL01017278">
    <property type="protein sequence ID" value="EJK64412.1"/>
    <property type="molecule type" value="Genomic_DNA"/>
</dbReference>
<evidence type="ECO:0000313" key="3">
    <source>
        <dbReference type="Proteomes" id="UP000266841"/>
    </source>
</evidence>
<gene>
    <name evidence="2" type="ORF">THAOC_14850</name>
</gene>
<evidence type="ECO:0000313" key="2">
    <source>
        <dbReference type="EMBL" id="EJK64412.1"/>
    </source>
</evidence>
<protein>
    <submittedName>
        <fullName evidence="2">Uncharacterized protein</fullName>
    </submittedName>
</protein>
<dbReference type="AlphaFoldDB" id="K0T1R0"/>
<evidence type="ECO:0000256" key="1">
    <source>
        <dbReference type="SAM" id="MobiDB-lite"/>
    </source>
</evidence>
<sequence>MNFTTRKEPGSPHEIICHSSLIRDSRGYRPSPRFRGSVTHLLTHNHKITHVVTIATTKSPGLGSLGSGKQPKSKVVQPAFESPPETDGLLVASIQKLEIPGCFWAFGAPGSAPAPLVYKSTFDVVNRRLLEALGCGAIRVALGAKGLTSLTLPLSLPLLEPAGGVLAVCNKYVVSLVGTCLFAHSTTRPRGEVGVKDINREENQTILEFIHRFSPCPTHSSTVTVVAPA</sequence>
<comment type="caution">
    <text evidence="2">The sequence shown here is derived from an EMBL/GenBank/DDBJ whole genome shotgun (WGS) entry which is preliminary data.</text>
</comment>
<organism evidence="2 3">
    <name type="scientific">Thalassiosira oceanica</name>
    <name type="common">Marine diatom</name>
    <dbReference type="NCBI Taxonomy" id="159749"/>
    <lineage>
        <taxon>Eukaryota</taxon>
        <taxon>Sar</taxon>
        <taxon>Stramenopiles</taxon>
        <taxon>Ochrophyta</taxon>
        <taxon>Bacillariophyta</taxon>
        <taxon>Coscinodiscophyceae</taxon>
        <taxon>Thalassiosirophycidae</taxon>
        <taxon>Thalassiosirales</taxon>
        <taxon>Thalassiosiraceae</taxon>
        <taxon>Thalassiosira</taxon>
    </lineage>
</organism>
<reference evidence="2 3" key="1">
    <citation type="journal article" date="2012" name="Genome Biol.">
        <title>Genome and low-iron response of an oceanic diatom adapted to chronic iron limitation.</title>
        <authorList>
            <person name="Lommer M."/>
            <person name="Specht M."/>
            <person name="Roy A.S."/>
            <person name="Kraemer L."/>
            <person name="Andreson R."/>
            <person name="Gutowska M.A."/>
            <person name="Wolf J."/>
            <person name="Bergner S.V."/>
            <person name="Schilhabel M.B."/>
            <person name="Klostermeier U.C."/>
            <person name="Beiko R.G."/>
            <person name="Rosenstiel P."/>
            <person name="Hippler M."/>
            <person name="Laroche J."/>
        </authorList>
    </citation>
    <scope>NUCLEOTIDE SEQUENCE [LARGE SCALE GENOMIC DNA]</scope>
    <source>
        <strain evidence="2 3">CCMP1005</strain>
    </source>
</reference>